<protein>
    <recommendedName>
        <fullName evidence="1">IRF tryptophan pentad repeat domain-containing protein</fullName>
    </recommendedName>
</protein>
<dbReference type="Gene3D" id="1.10.10.10">
    <property type="entry name" value="Winged helix-like DNA-binding domain superfamily/Winged helix DNA-binding domain"/>
    <property type="match status" value="1"/>
</dbReference>
<dbReference type="EMBL" id="JAFNEN010000928">
    <property type="protein sequence ID" value="KAG8176014.1"/>
    <property type="molecule type" value="Genomic_DNA"/>
</dbReference>
<dbReference type="InterPro" id="IPR001346">
    <property type="entry name" value="Interferon_reg_fact_DNA-bd_dom"/>
</dbReference>
<gene>
    <name evidence="2" type="ORF">JTE90_007011</name>
</gene>
<dbReference type="PROSITE" id="PS51507">
    <property type="entry name" value="IRF_2"/>
    <property type="match status" value="1"/>
</dbReference>
<accession>A0AAV6TW68</accession>
<organism evidence="2 3">
    <name type="scientific">Oedothorax gibbosus</name>
    <dbReference type="NCBI Taxonomy" id="931172"/>
    <lineage>
        <taxon>Eukaryota</taxon>
        <taxon>Metazoa</taxon>
        <taxon>Ecdysozoa</taxon>
        <taxon>Arthropoda</taxon>
        <taxon>Chelicerata</taxon>
        <taxon>Arachnida</taxon>
        <taxon>Araneae</taxon>
        <taxon>Araneomorphae</taxon>
        <taxon>Entelegynae</taxon>
        <taxon>Araneoidea</taxon>
        <taxon>Linyphiidae</taxon>
        <taxon>Erigoninae</taxon>
        <taxon>Oedothorax</taxon>
    </lineage>
</organism>
<dbReference type="GO" id="GO:0000976">
    <property type="term" value="F:transcription cis-regulatory region binding"/>
    <property type="evidence" value="ECO:0007669"/>
    <property type="project" value="InterPro"/>
</dbReference>
<proteinExistence type="predicted"/>
<evidence type="ECO:0000313" key="2">
    <source>
        <dbReference type="EMBL" id="KAG8176014.1"/>
    </source>
</evidence>
<comment type="caution">
    <text evidence="2">The sequence shown here is derived from an EMBL/GenBank/DDBJ whole genome shotgun (WGS) entry which is preliminary data.</text>
</comment>
<dbReference type="Proteomes" id="UP000827092">
    <property type="component" value="Unassembled WGS sequence"/>
</dbReference>
<dbReference type="Pfam" id="PF00605">
    <property type="entry name" value="IRF"/>
    <property type="match status" value="1"/>
</dbReference>
<dbReference type="PANTHER" id="PTHR46114">
    <property type="entry name" value="APPLE DOMAIN-CONTAINING PROTEIN"/>
    <property type="match status" value="1"/>
</dbReference>
<evidence type="ECO:0000313" key="3">
    <source>
        <dbReference type="Proteomes" id="UP000827092"/>
    </source>
</evidence>
<sequence length="221" mass="25942">MPPTKKLILKDFVIPSLNERRYCDLLKWVDKEKGHFLQGAHKSAANWTPADSSVFQDWDKMKGRYNPDEKNYYMYSKQRFGAALKKPKNNDDFSTFDETSVPHKLSSRELNDLVRDWDLSKSKAELLASRLRQWNLLEHNVRVIFFRNRHQSFVRFFRKEKSLVFCSNSDGLLKELGIAHEPQEWWLFLDASKLSLKAVLLHNGNKLPSIPIGHAVYMKET</sequence>
<keyword evidence="3" id="KW-1185">Reference proteome</keyword>
<dbReference type="InterPro" id="IPR036390">
    <property type="entry name" value="WH_DNA-bd_sf"/>
</dbReference>
<dbReference type="SUPFAM" id="SSF46785">
    <property type="entry name" value="Winged helix' DNA-binding domain"/>
    <property type="match status" value="1"/>
</dbReference>
<name>A0AAV6TW68_9ARAC</name>
<dbReference type="AlphaFoldDB" id="A0AAV6TW68"/>
<dbReference type="PANTHER" id="PTHR46114:SF1">
    <property type="entry name" value="ZAD DOMAIN-CONTAINING PROTEIN"/>
    <property type="match status" value="1"/>
</dbReference>
<feature type="domain" description="IRF tryptophan pentad repeat" evidence="1">
    <location>
        <begin position="6"/>
        <end position="115"/>
    </location>
</feature>
<evidence type="ECO:0000259" key="1">
    <source>
        <dbReference type="PROSITE" id="PS51507"/>
    </source>
</evidence>
<dbReference type="InterPro" id="IPR036388">
    <property type="entry name" value="WH-like_DNA-bd_sf"/>
</dbReference>
<reference evidence="2 3" key="1">
    <citation type="journal article" date="2022" name="Nat. Ecol. Evol.">
        <title>A masculinizing supergene underlies an exaggerated male reproductive morph in a spider.</title>
        <authorList>
            <person name="Hendrickx F."/>
            <person name="De Corte Z."/>
            <person name="Sonet G."/>
            <person name="Van Belleghem S.M."/>
            <person name="Kostlbacher S."/>
            <person name="Vangestel C."/>
        </authorList>
    </citation>
    <scope>NUCLEOTIDE SEQUENCE [LARGE SCALE GENOMIC DNA]</scope>
    <source>
        <strain evidence="2">W744_W776</strain>
    </source>
</reference>